<dbReference type="PROSITE" id="PS00022">
    <property type="entry name" value="EGF_1"/>
    <property type="match status" value="1"/>
</dbReference>
<dbReference type="Proteomes" id="UP000663848">
    <property type="component" value="Unassembled WGS sequence"/>
</dbReference>
<feature type="non-terminal residue" evidence="3">
    <location>
        <position position="1"/>
    </location>
</feature>
<feature type="non-terminal residue" evidence="3">
    <location>
        <position position="70"/>
    </location>
</feature>
<dbReference type="EMBL" id="CAJOBR010054657">
    <property type="protein sequence ID" value="CAF5058788.1"/>
    <property type="molecule type" value="Genomic_DNA"/>
</dbReference>
<feature type="disulfide bond" evidence="1">
    <location>
        <begin position="35"/>
        <end position="44"/>
    </location>
</feature>
<dbReference type="Gene3D" id="2.10.25.10">
    <property type="entry name" value="Laminin"/>
    <property type="match status" value="1"/>
</dbReference>
<name>A0A822D0F0_9BILA</name>
<dbReference type="AlphaFoldDB" id="A0A822D0F0"/>
<evidence type="ECO:0000256" key="1">
    <source>
        <dbReference type="PROSITE-ProRule" id="PRU00076"/>
    </source>
</evidence>
<dbReference type="SUPFAM" id="SSF57196">
    <property type="entry name" value="EGF/Laminin"/>
    <property type="match status" value="1"/>
</dbReference>
<organism evidence="3 4">
    <name type="scientific">Rotaria socialis</name>
    <dbReference type="NCBI Taxonomy" id="392032"/>
    <lineage>
        <taxon>Eukaryota</taxon>
        <taxon>Metazoa</taxon>
        <taxon>Spiralia</taxon>
        <taxon>Gnathifera</taxon>
        <taxon>Rotifera</taxon>
        <taxon>Eurotatoria</taxon>
        <taxon>Bdelloidea</taxon>
        <taxon>Philodinida</taxon>
        <taxon>Philodinidae</taxon>
        <taxon>Rotaria</taxon>
    </lineage>
</organism>
<comment type="caution">
    <text evidence="1">Lacks conserved residue(s) required for the propagation of feature annotation.</text>
</comment>
<reference evidence="3" key="1">
    <citation type="submission" date="2021-02" db="EMBL/GenBank/DDBJ databases">
        <authorList>
            <person name="Nowell W R."/>
        </authorList>
    </citation>
    <scope>NUCLEOTIDE SEQUENCE</scope>
</reference>
<proteinExistence type="predicted"/>
<comment type="caution">
    <text evidence="3">The sequence shown here is derived from an EMBL/GenBank/DDBJ whole genome shotgun (WGS) entry which is preliminary data.</text>
</comment>
<evidence type="ECO:0000313" key="4">
    <source>
        <dbReference type="Proteomes" id="UP000663848"/>
    </source>
</evidence>
<gene>
    <name evidence="3" type="ORF">QYT958_LOCUS42515</name>
</gene>
<accession>A0A822D0F0</accession>
<dbReference type="SMART" id="SM00181">
    <property type="entry name" value="EGF"/>
    <property type="match status" value="1"/>
</dbReference>
<dbReference type="PROSITE" id="PS50026">
    <property type="entry name" value="EGF_3"/>
    <property type="match status" value="1"/>
</dbReference>
<protein>
    <recommendedName>
        <fullName evidence="2">EGF-like domain-containing protein</fullName>
    </recommendedName>
</protein>
<dbReference type="InterPro" id="IPR000742">
    <property type="entry name" value="EGF"/>
</dbReference>
<keyword evidence="1" id="KW-0245">EGF-like domain</keyword>
<keyword evidence="1" id="KW-1015">Disulfide bond</keyword>
<dbReference type="Pfam" id="PF00008">
    <property type="entry name" value="EGF"/>
    <property type="match status" value="1"/>
</dbReference>
<evidence type="ECO:0000259" key="2">
    <source>
        <dbReference type="PROSITE" id="PS50026"/>
    </source>
</evidence>
<evidence type="ECO:0000313" key="3">
    <source>
        <dbReference type="EMBL" id="CAF5058788.1"/>
    </source>
</evidence>
<feature type="domain" description="EGF-like" evidence="2">
    <location>
        <begin position="5"/>
        <end position="45"/>
    </location>
</feature>
<sequence length="70" mass="7357">TFCGFDNPCYQGICRNGGTCSVIANATNVSFTCTCSNSYTGQYCETSLDALANRGCLSECMNGGSCINSR</sequence>